<feature type="repeat" description="PPR" evidence="2">
    <location>
        <begin position="270"/>
        <end position="304"/>
    </location>
</feature>
<evidence type="ECO:0000259" key="3">
    <source>
        <dbReference type="Pfam" id="PF17177"/>
    </source>
</evidence>
<dbReference type="EMBL" id="KK914782">
    <property type="protein sequence ID" value="KDP28743.1"/>
    <property type="molecule type" value="Genomic_DNA"/>
</dbReference>
<evidence type="ECO:0000256" key="1">
    <source>
        <dbReference type="ARBA" id="ARBA00022737"/>
    </source>
</evidence>
<reference evidence="4 5" key="1">
    <citation type="journal article" date="2014" name="PLoS ONE">
        <title>Global Analysis of Gene Expression Profiles in Physic Nut (Jatropha curcas L.) Seedlings Exposed to Salt Stress.</title>
        <authorList>
            <person name="Zhang L."/>
            <person name="Zhang C."/>
            <person name="Wu P."/>
            <person name="Chen Y."/>
            <person name="Li M."/>
            <person name="Jiang H."/>
            <person name="Wu G."/>
        </authorList>
    </citation>
    <scope>NUCLEOTIDE SEQUENCE [LARGE SCALE GENOMIC DNA]</scope>
    <source>
        <strain evidence="5">cv. GZQX0401</strain>
        <tissue evidence="4">Young leaves</tissue>
    </source>
</reference>
<dbReference type="PROSITE" id="PS51375">
    <property type="entry name" value="PPR"/>
    <property type="match status" value="4"/>
</dbReference>
<keyword evidence="5" id="KW-1185">Reference proteome</keyword>
<dbReference type="PANTHER" id="PTHR46862:SF3">
    <property type="entry name" value="OS07G0661900 PROTEIN"/>
    <property type="match status" value="1"/>
</dbReference>
<feature type="repeat" description="PPR" evidence="2">
    <location>
        <begin position="305"/>
        <end position="339"/>
    </location>
</feature>
<sequence>MEICVSNILPLSFPNCSPTSGTIKPTYSNYLGNFLLKKSVNFGICIPVLAAVSTEEIGRVEVKEEKSSFKWVKIDPNITEPQKQAVSELPPKMTNRCKAIMKQIICYSHQAQNASLSDLLGAWVRLMKPRRTDWLSVLRQLKKMEHPLYFEVAELALLEESFEANVRDYTKVIHCYGKENQIQNAENILLAMRKRGFVIDQVTLTAMISMYGKAGNLKQAEETFEELKLLGYPLDKRSYGAMIMTHIRAGMPEKGEVLLREMDAQEICAGSEVYKALLRAYSMVGNADGAQRVFDAIQFAGIPPDVKLCGLLINAYQMAGESRKAQIAFENMRRAGLEPSDKCIALLLAAYEKENNLNEALNFLMRLEREGIMVGKEASEILACWFRRLGVLKEVELVLREYVA</sequence>
<feature type="domain" description="PROP1-like PPR" evidence="3">
    <location>
        <begin position="260"/>
        <end position="387"/>
    </location>
</feature>
<dbReference type="InterPro" id="IPR002885">
    <property type="entry name" value="PPR_rpt"/>
</dbReference>
<dbReference type="PANTHER" id="PTHR46862">
    <property type="entry name" value="OS07G0661900 PROTEIN"/>
    <property type="match status" value="1"/>
</dbReference>
<accession>A0A067K157</accession>
<dbReference type="STRING" id="180498.A0A067K157"/>
<evidence type="ECO:0000256" key="2">
    <source>
        <dbReference type="PROSITE-ProRule" id="PRU00708"/>
    </source>
</evidence>
<evidence type="ECO:0000313" key="4">
    <source>
        <dbReference type="EMBL" id="KDP28743.1"/>
    </source>
</evidence>
<gene>
    <name evidence="4" type="ORF">JCGZ_14514</name>
</gene>
<dbReference type="Pfam" id="PF17177">
    <property type="entry name" value="PPR_long"/>
    <property type="match status" value="1"/>
</dbReference>
<name>A0A067K157_JATCU</name>
<dbReference type="InterPro" id="IPR011990">
    <property type="entry name" value="TPR-like_helical_dom_sf"/>
</dbReference>
<dbReference type="AlphaFoldDB" id="A0A067K157"/>
<organism evidence="4 5">
    <name type="scientific">Jatropha curcas</name>
    <name type="common">Barbados nut</name>
    <dbReference type="NCBI Taxonomy" id="180498"/>
    <lineage>
        <taxon>Eukaryota</taxon>
        <taxon>Viridiplantae</taxon>
        <taxon>Streptophyta</taxon>
        <taxon>Embryophyta</taxon>
        <taxon>Tracheophyta</taxon>
        <taxon>Spermatophyta</taxon>
        <taxon>Magnoliopsida</taxon>
        <taxon>eudicotyledons</taxon>
        <taxon>Gunneridae</taxon>
        <taxon>Pentapetalae</taxon>
        <taxon>rosids</taxon>
        <taxon>fabids</taxon>
        <taxon>Malpighiales</taxon>
        <taxon>Euphorbiaceae</taxon>
        <taxon>Crotonoideae</taxon>
        <taxon>Jatropheae</taxon>
        <taxon>Jatropha</taxon>
    </lineage>
</organism>
<dbReference type="Gene3D" id="1.25.40.10">
    <property type="entry name" value="Tetratricopeptide repeat domain"/>
    <property type="match status" value="2"/>
</dbReference>
<dbReference type="OrthoDB" id="185373at2759"/>
<feature type="repeat" description="PPR" evidence="2">
    <location>
        <begin position="165"/>
        <end position="199"/>
    </location>
</feature>
<evidence type="ECO:0000313" key="5">
    <source>
        <dbReference type="Proteomes" id="UP000027138"/>
    </source>
</evidence>
<dbReference type="KEGG" id="jcu:105643107"/>
<dbReference type="Pfam" id="PF01535">
    <property type="entry name" value="PPR"/>
    <property type="match status" value="2"/>
</dbReference>
<keyword evidence="1" id="KW-0677">Repeat</keyword>
<dbReference type="InterPro" id="IPR033443">
    <property type="entry name" value="PROP1-like_PPR_dom"/>
</dbReference>
<proteinExistence type="predicted"/>
<dbReference type="Proteomes" id="UP000027138">
    <property type="component" value="Unassembled WGS sequence"/>
</dbReference>
<dbReference type="NCBIfam" id="TIGR00756">
    <property type="entry name" value="PPR"/>
    <property type="match status" value="2"/>
</dbReference>
<feature type="repeat" description="PPR" evidence="2">
    <location>
        <begin position="200"/>
        <end position="234"/>
    </location>
</feature>
<protein>
    <recommendedName>
        <fullName evidence="3">PROP1-like PPR domain-containing protein</fullName>
    </recommendedName>
</protein>